<feature type="compositionally biased region" description="Basic and acidic residues" evidence="1">
    <location>
        <begin position="141"/>
        <end position="155"/>
    </location>
</feature>
<feature type="compositionally biased region" description="Basic residues" evidence="1">
    <location>
        <begin position="126"/>
        <end position="140"/>
    </location>
</feature>
<evidence type="ECO:0000256" key="1">
    <source>
        <dbReference type="SAM" id="MobiDB-lite"/>
    </source>
</evidence>
<feature type="compositionally biased region" description="Gly residues" evidence="1">
    <location>
        <begin position="275"/>
        <end position="287"/>
    </location>
</feature>
<feature type="compositionally biased region" description="Low complexity" evidence="1">
    <location>
        <begin position="84"/>
        <end position="118"/>
    </location>
</feature>
<proteinExistence type="predicted"/>
<feature type="compositionally biased region" description="Basic residues" evidence="1">
    <location>
        <begin position="213"/>
        <end position="223"/>
    </location>
</feature>
<feature type="compositionally biased region" description="Basic and acidic residues" evidence="1">
    <location>
        <begin position="253"/>
        <end position="272"/>
    </location>
</feature>
<gene>
    <name evidence="2" type="ORF">RF55_5447</name>
</gene>
<protein>
    <submittedName>
        <fullName evidence="2">Uncharacterized protein</fullName>
    </submittedName>
</protein>
<reference evidence="2 3" key="1">
    <citation type="submission" date="2015-04" db="EMBL/GenBank/DDBJ databases">
        <title>Lasius niger genome sequencing.</title>
        <authorList>
            <person name="Konorov E.A."/>
            <person name="Nikitin M.A."/>
            <person name="Kirill M.V."/>
            <person name="Chang P."/>
        </authorList>
    </citation>
    <scope>NUCLEOTIDE SEQUENCE [LARGE SCALE GENOMIC DNA]</scope>
    <source>
        <tissue evidence="2">Whole</tissue>
    </source>
</reference>
<name>A0A0J7NPJ6_LASNI</name>
<sequence>MEAIPGQPVQRHPQQRISDGTASPSALPGVVVVLQPDTREPGSDWAAVASPGILVVAVGDSVDGADDGDGHDDDDARDQRGEAGEPSEASPTEPPSSSASAGPGSPSPAAAGGSAPSEAGRDQDRGRRRGTRGRCRAGGHCHHENDGHGDVHDGNNDGSGDDDDNDDDGGGDDDDDDDDGDDDLDLVGDSNGDRYDDCNDETATRTPAERRGERRRRGGRRRERRGDGTGPKRGGETAKARRGRRQVGGQPSKDGKRSCESSDCQRYRHGRDQGTNGGDRVGAGTGNAGLTEGKEGGGATRGVGFWQRHDDTDDAGDGFGRDQVGAVMPRGERDERRGAVSPWKTHEPAAGGLEAPRQVLLLPRRQATPRRPAAPCK</sequence>
<comment type="caution">
    <text evidence="2">The sequence shown here is derived from an EMBL/GenBank/DDBJ whole genome shotgun (WGS) entry which is preliminary data.</text>
</comment>
<feature type="region of interest" description="Disordered" evidence="1">
    <location>
        <begin position="1"/>
        <end position="29"/>
    </location>
</feature>
<evidence type="ECO:0000313" key="3">
    <source>
        <dbReference type="Proteomes" id="UP000036403"/>
    </source>
</evidence>
<feature type="compositionally biased region" description="Low complexity" evidence="1">
    <location>
        <begin position="360"/>
        <end position="377"/>
    </location>
</feature>
<accession>A0A0J7NPJ6</accession>
<dbReference type="AlphaFoldDB" id="A0A0J7NPJ6"/>
<feature type="compositionally biased region" description="Polar residues" evidence="1">
    <location>
        <begin position="15"/>
        <end position="24"/>
    </location>
</feature>
<feature type="compositionally biased region" description="Acidic residues" evidence="1">
    <location>
        <begin position="159"/>
        <end position="186"/>
    </location>
</feature>
<dbReference type="Proteomes" id="UP000036403">
    <property type="component" value="Unassembled WGS sequence"/>
</dbReference>
<organism evidence="2 3">
    <name type="scientific">Lasius niger</name>
    <name type="common">Black garden ant</name>
    <dbReference type="NCBI Taxonomy" id="67767"/>
    <lineage>
        <taxon>Eukaryota</taxon>
        <taxon>Metazoa</taxon>
        <taxon>Ecdysozoa</taxon>
        <taxon>Arthropoda</taxon>
        <taxon>Hexapoda</taxon>
        <taxon>Insecta</taxon>
        <taxon>Pterygota</taxon>
        <taxon>Neoptera</taxon>
        <taxon>Endopterygota</taxon>
        <taxon>Hymenoptera</taxon>
        <taxon>Apocrita</taxon>
        <taxon>Aculeata</taxon>
        <taxon>Formicoidea</taxon>
        <taxon>Formicidae</taxon>
        <taxon>Formicinae</taxon>
        <taxon>Lasius</taxon>
        <taxon>Lasius</taxon>
    </lineage>
</organism>
<dbReference type="PaxDb" id="67767-A0A0J7NPJ6"/>
<feature type="compositionally biased region" description="Acidic residues" evidence="1">
    <location>
        <begin position="63"/>
        <end position="76"/>
    </location>
</feature>
<keyword evidence="3" id="KW-1185">Reference proteome</keyword>
<dbReference type="EMBL" id="LBMM01002760">
    <property type="protein sequence ID" value="KMQ94405.1"/>
    <property type="molecule type" value="Genomic_DNA"/>
</dbReference>
<feature type="region of interest" description="Disordered" evidence="1">
    <location>
        <begin position="59"/>
        <end position="377"/>
    </location>
</feature>
<evidence type="ECO:0000313" key="2">
    <source>
        <dbReference type="EMBL" id="KMQ94405.1"/>
    </source>
</evidence>